<evidence type="ECO:0000313" key="3">
    <source>
        <dbReference type="Proteomes" id="UP001283361"/>
    </source>
</evidence>
<proteinExistence type="predicted"/>
<keyword evidence="3" id="KW-1185">Reference proteome</keyword>
<dbReference type="AlphaFoldDB" id="A0AAE0ZRM9"/>
<accession>A0AAE0ZRM9</accession>
<evidence type="ECO:0000313" key="2">
    <source>
        <dbReference type="EMBL" id="KAK3774289.1"/>
    </source>
</evidence>
<dbReference type="Proteomes" id="UP001283361">
    <property type="component" value="Unassembled WGS sequence"/>
</dbReference>
<feature type="region of interest" description="Disordered" evidence="1">
    <location>
        <begin position="23"/>
        <end position="42"/>
    </location>
</feature>
<name>A0AAE0ZRM9_9GAST</name>
<protein>
    <submittedName>
        <fullName evidence="2">Uncharacterized protein</fullName>
    </submittedName>
</protein>
<comment type="caution">
    <text evidence="2">The sequence shown here is derived from an EMBL/GenBank/DDBJ whole genome shotgun (WGS) entry which is preliminary data.</text>
</comment>
<gene>
    <name evidence="2" type="ORF">RRG08_015599</name>
</gene>
<evidence type="ECO:0000256" key="1">
    <source>
        <dbReference type="SAM" id="MobiDB-lite"/>
    </source>
</evidence>
<sequence length="160" mass="17712">MFYRALRIGHGHARHWVAQAVAQSRDHAGSAEPGMTHGSPPLVNKKVITSRQEDENLTPVRMRPGFEKAQRPTEPEECSMFGLQPRATDTVYPCAGGKDVASNGTLCVLSLITMKSWALTHGVHQSTESTQRHESVEKCKLCLPNHPVTFSRSQAGFHKR</sequence>
<reference evidence="2" key="1">
    <citation type="journal article" date="2023" name="G3 (Bethesda)">
        <title>A reference genome for the long-term kleptoplast-retaining sea slug Elysia crispata morphotype clarki.</title>
        <authorList>
            <person name="Eastman K.E."/>
            <person name="Pendleton A.L."/>
            <person name="Shaikh M.A."/>
            <person name="Suttiyut T."/>
            <person name="Ogas R."/>
            <person name="Tomko P."/>
            <person name="Gavelis G."/>
            <person name="Widhalm J.R."/>
            <person name="Wisecaver J.H."/>
        </authorList>
    </citation>
    <scope>NUCLEOTIDE SEQUENCE</scope>
    <source>
        <strain evidence="2">ECLA1</strain>
    </source>
</reference>
<dbReference type="EMBL" id="JAWDGP010003439">
    <property type="protein sequence ID" value="KAK3774289.1"/>
    <property type="molecule type" value="Genomic_DNA"/>
</dbReference>
<organism evidence="2 3">
    <name type="scientific">Elysia crispata</name>
    <name type="common">lettuce slug</name>
    <dbReference type="NCBI Taxonomy" id="231223"/>
    <lineage>
        <taxon>Eukaryota</taxon>
        <taxon>Metazoa</taxon>
        <taxon>Spiralia</taxon>
        <taxon>Lophotrochozoa</taxon>
        <taxon>Mollusca</taxon>
        <taxon>Gastropoda</taxon>
        <taxon>Heterobranchia</taxon>
        <taxon>Euthyneura</taxon>
        <taxon>Panpulmonata</taxon>
        <taxon>Sacoglossa</taxon>
        <taxon>Placobranchoidea</taxon>
        <taxon>Plakobranchidae</taxon>
        <taxon>Elysia</taxon>
    </lineage>
</organism>